<evidence type="ECO:0000313" key="1">
    <source>
        <dbReference type="EMBL" id="RDI39159.1"/>
    </source>
</evidence>
<dbReference type="AlphaFoldDB" id="A0A370G8A2"/>
<name>A0A370G8A2_9BACI</name>
<proteinExistence type="predicted"/>
<reference evidence="1 2" key="1">
    <citation type="submission" date="2018-07" db="EMBL/GenBank/DDBJ databases">
        <title>Genomic Encyclopedia of Type Strains, Phase IV (KMG-IV): sequencing the most valuable type-strain genomes for metagenomic binning, comparative biology and taxonomic classification.</title>
        <authorList>
            <person name="Goeker M."/>
        </authorList>
    </citation>
    <scope>NUCLEOTIDE SEQUENCE [LARGE SCALE GENOMIC DNA]</scope>
    <source>
        <strain evidence="1 2">DSM 25281</strain>
    </source>
</reference>
<accession>A0A370G8A2</accession>
<dbReference type="EMBL" id="QQAY01000015">
    <property type="protein sequence ID" value="RDI39159.1"/>
    <property type="molecule type" value="Genomic_DNA"/>
</dbReference>
<gene>
    <name evidence="1" type="ORF">DFR59_11566</name>
</gene>
<keyword evidence="2" id="KW-1185">Reference proteome</keyword>
<sequence>MITLSNITELTETNEAIKKVKRDYPSLFEKLAEVVNLTRAFQFQFQYMGSLIMNEDPGQSAPNFVYGSVLRLYKKEVQKLKDHEDAQALQQIFSECKHTGYAKISLLILGKKPETLVGASSIK</sequence>
<dbReference type="Proteomes" id="UP000255326">
    <property type="component" value="Unassembled WGS sequence"/>
</dbReference>
<dbReference type="OrthoDB" id="2389720at2"/>
<protein>
    <submittedName>
        <fullName evidence="1">Uncharacterized protein</fullName>
    </submittedName>
</protein>
<comment type="caution">
    <text evidence="1">The sequence shown here is derived from an EMBL/GenBank/DDBJ whole genome shotgun (WGS) entry which is preliminary data.</text>
</comment>
<dbReference type="RefSeq" id="WP_114746765.1">
    <property type="nucleotide sequence ID" value="NZ_QQAY01000015.1"/>
</dbReference>
<organism evidence="1 2">
    <name type="scientific">Falsibacillus pallidus</name>
    <dbReference type="NCBI Taxonomy" id="493781"/>
    <lineage>
        <taxon>Bacteria</taxon>
        <taxon>Bacillati</taxon>
        <taxon>Bacillota</taxon>
        <taxon>Bacilli</taxon>
        <taxon>Bacillales</taxon>
        <taxon>Bacillaceae</taxon>
        <taxon>Falsibacillus</taxon>
    </lineage>
</organism>
<evidence type="ECO:0000313" key="2">
    <source>
        <dbReference type="Proteomes" id="UP000255326"/>
    </source>
</evidence>